<dbReference type="RefSeq" id="WP_054583787.1">
    <property type="nucleotide sequence ID" value="NZ_LGUC01000001.1"/>
</dbReference>
<feature type="compositionally biased region" description="Low complexity" evidence="1">
    <location>
        <begin position="71"/>
        <end position="82"/>
    </location>
</feature>
<feature type="compositionally biased region" description="Low complexity" evidence="1">
    <location>
        <begin position="90"/>
        <end position="101"/>
    </location>
</feature>
<dbReference type="STRING" id="699431.SY89_01769"/>
<dbReference type="AlphaFoldDB" id="A0A0N8I013"/>
<comment type="caution">
    <text evidence="2">The sequence shown here is derived from an EMBL/GenBank/DDBJ whole genome shotgun (WGS) entry which is preliminary data.</text>
</comment>
<protein>
    <submittedName>
        <fullName evidence="2">Uncharacterized protein</fullName>
    </submittedName>
</protein>
<gene>
    <name evidence="2" type="ORF">SY89_01769</name>
</gene>
<accession>A0A0N8I013</accession>
<sequence>MTDRIDLDDVEQPDEERDADQPNPGDWLWRGEGSPDEEPDAPERSVDIGADDFEAADAATPGSPARTTTDRSASPSRAAAPVGRRRVRVAVRPAASPERRR</sequence>
<keyword evidence="3" id="KW-1185">Reference proteome</keyword>
<dbReference type="EMBL" id="LGUC01000001">
    <property type="protein sequence ID" value="KPN31027.1"/>
    <property type="molecule type" value="Genomic_DNA"/>
</dbReference>
<evidence type="ECO:0000313" key="3">
    <source>
        <dbReference type="Proteomes" id="UP000050535"/>
    </source>
</evidence>
<reference evidence="3" key="1">
    <citation type="submission" date="2013-11" db="EMBL/GenBank/DDBJ databases">
        <authorList>
            <person name="Hoang H.T."/>
            <person name="Killian M.L."/>
            <person name="Madson D.M."/>
            <person name="Arruda P.H.E."/>
            <person name="Sun D."/>
            <person name="Schwartz K.J."/>
            <person name="Yoon K."/>
        </authorList>
    </citation>
    <scope>NUCLEOTIDE SEQUENCE [LARGE SCALE GENOMIC DNA]</scope>
    <source>
        <strain evidence="3">CDK2</strain>
    </source>
</reference>
<evidence type="ECO:0000313" key="2">
    <source>
        <dbReference type="EMBL" id="KPN31027.1"/>
    </source>
</evidence>
<proteinExistence type="predicted"/>
<organism evidence="2 3">
    <name type="scientific">Halolamina pelagica</name>
    <dbReference type="NCBI Taxonomy" id="699431"/>
    <lineage>
        <taxon>Archaea</taxon>
        <taxon>Methanobacteriati</taxon>
        <taxon>Methanobacteriota</taxon>
        <taxon>Stenosarchaea group</taxon>
        <taxon>Halobacteria</taxon>
        <taxon>Halobacteriales</taxon>
        <taxon>Haloferacaceae</taxon>
    </lineage>
</organism>
<name>A0A0N8I013_9EURY</name>
<dbReference type="Proteomes" id="UP000050535">
    <property type="component" value="Unassembled WGS sequence"/>
</dbReference>
<feature type="compositionally biased region" description="Acidic residues" evidence="1">
    <location>
        <begin position="8"/>
        <end position="18"/>
    </location>
</feature>
<feature type="region of interest" description="Disordered" evidence="1">
    <location>
        <begin position="1"/>
        <end position="101"/>
    </location>
</feature>
<evidence type="ECO:0000256" key="1">
    <source>
        <dbReference type="SAM" id="MobiDB-lite"/>
    </source>
</evidence>